<reference evidence="3 4" key="1">
    <citation type="journal article" date="2021" name="Sci. Rep.">
        <title>The genome of the diatom Chaetoceros tenuissimus carries an ancient integrated fragment of an extant virus.</title>
        <authorList>
            <person name="Hongo Y."/>
            <person name="Kimura K."/>
            <person name="Takaki Y."/>
            <person name="Yoshida Y."/>
            <person name="Baba S."/>
            <person name="Kobayashi G."/>
            <person name="Nagasaki K."/>
            <person name="Hano T."/>
            <person name="Tomaru Y."/>
        </authorList>
    </citation>
    <scope>NUCLEOTIDE SEQUENCE [LARGE SCALE GENOMIC DNA]</scope>
    <source>
        <strain evidence="3 4">NIES-3715</strain>
    </source>
</reference>
<name>A0AAD3H810_9STRA</name>
<dbReference type="SUPFAM" id="SSF55781">
    <property type="entry name" value="GAF domain-like"/>
    <property type="match status" value="1"/>
</dbReference>
<feature type="compositionally biased region" description="Basic residues" evidence="1">
    <location>
        <begin position="40"/>
        <end position="57"/>
    </location>
</feature>
<evidence type="ECO:0000313" key="3">
    <source>
        <dbReference type="EMBL" id="GFH54032.1"/>
    </source>
</evidence>
<dbReference type="AlphaFoldDB" id="A0AAD3H810"/>
<evidence type="ECO:0000256" key="1">
    <source>
        <dbReference type="SAM" id="MobiDB-lite"/>
    </source>
</evidence>
<evidence type="ECO:0000259" key="2">
    <source>
        <dbReference type="SMART" id="SM00065"/>
    </source>
</evidence>
<dbReference type="EMBL" id="BLLK01000047">
    <property type="protein sequence ID" value="GFH54032.1"/>
    <property type="molecule type" value="Genomic_DNA"/>
</dbReference>
<dbReference type="SMART" id="SM00065">
    <property type="entry name" value="GAF"/>
    <property type="match status" value="1"/>
</dbReference>
<organism evidence="3 4">
    <name type="scientific">Chaetoceros tenuissimus</name>
    <dbReference type="NCBI Taxonomy" id="426638"/>
    <lineage>
        <taxon>Eukaryota</taxon>
        <taxon>Sar</taxon>
        <taxon>Stramenopiles</taxon>
        <taxon>Ochrophyta</taxon>
        <taxon>Bacillariophyta</taxon>
        <taxon>Coscinodiscophyceae</taxon>
        <taxon>Chaetocerotophycidae</taxon>
        <taxon>Chaetocerotales</taxon>
        <taxon>Chaetocerotaceae</taxon>
        <taxon>Chaetoceros</taxon>
    </lineage>
</organism>
<evidence type="ECO:0000313" key="4">
    <source>
        <dbReference type="Proteomes" id="UP001054902"/>
    </source>
</evidence>
<feature type="region of interest" description="Disordered" evidence="1">
    <location>
        <begin position="306"/>
        <end position="352"/>
    </location>
</feature>
<feature type="region of interest" description="Disordered" evidence="1">
    <location>
        <begin position="35"/>
        <end position="101"/>
    </location>
</feature>
<feature type="domain" description="GAF" evidence="2">
    <location>
        <begin position="137"/>
        <end position="312"/>
    </location>
</feature>
<keyword evidence="4" id="KW-1185">Reference proteome</keyword>
<dbReference type="InterPro" id="IPR029016">
    <property type="entry name" value="GAF-like_dom_sf"/>
</dbReference>
<gene>
    <name evidence="3" type="ORF">CTEN210_10508</name>
</gene>
<accession>A0AAD3H810</accession>
<dbReference type="Gene3D" id="3.30.450.40">
    <property type="match status" value="1"/>
</dbReference>
<sequence>MLQKEKEFPLIEEWLIEIERLPKFSRPQTPRYSIIFGRTTHSRHEKKSSRALNKHRSPQLATLQRSHRKTIYMNHNNNDDDSSSQQNQVSSTQEDKVKGRQIMTTKQDFTKASEKRKRQMSYALQLKISRKNQISLQIHTITRIVVQSFRRLIDCERCALFLMDHKRDELYFKPVGDALTTDVKEIRFPASAGVAGWVATKQQPLNIKNAYHDSRFNSEIDKQTHFRTRTILCAPVISSCGKLFGVIQMVNKKKGDKRQIQKRAKKKKTDGEHHGYESCYEAFSNEDEQIINRCCNEVSKALEPILLPSKEMKQTSGDDNGNARLRNRRRSSTGVDMIDGKGLTTLSTRRRSSVGAGNLAQFVKNKEQKGIFGDKEQSQKGIFGDKISSVSEACLTFQFRSEIINGPQISSRGQLKDDPEHLLAVSRRKRMVDYSNNQRKTLLQVEK</sequence>
<protein>
    <recommendedName>
        <fullName evidence="2">GAF domain-containing protein</fullName>
    </recommendedName>
</protein>
<dbReference type="InterPro" id="IPR003018">
    <property type="entry name" value="GAF"/>
</dbReference>
<dbReference type="Pfam" id="PF01590">
    <property type="entry name" value="GAF"/>
    <property type="match status" value="1"/>
</dbReference>
<comment type="caution">
    <text evidence="3">The sequence shown here is derived from an EMBL/GenBank/DDBJ whole genome shotgun (WGS) entry which is preliminary data.</text>
</comment>
<proteinExistence type="predicted"/>
<dbReference type="Proteomes" id="UP001054902">
    <property type="component" value="Unassembled WGS sequence"/>
</dbReference>